<gene>
    <name evidence="1" type="ORF">MUN86_14695</name>
</gene>
<dbReference type="RefSeq" id="WP_245118801.1">
    <property type="nucleotide sequence ID" value="NZ_CP095061.1"/>
</dbReference>
<dbReference type="Proteomes" id="UP000830401">
    <property type="component" value="Chromosome"/>
</dbReference>
<reference evidence="1" key="1">
    <citation type="submission" date="2022-04" db="EMBL/GenBank/DDBJ databases">
        <title>Hymenobacter sp. isolated from the air.</title>
        <authorList>
            <person name="Won M."/>
            <person name="Lee C.-M."/>
            <person name="Woen H.-Y."/>
            <person name="Kwon S.-W."/>
        </authorList>
    </citation>
    <scope>NUCLEOTIDE SEQUENCE</scope>
    <source>
        <strain evidence="1">5420S-77</strain>
    </source>
</reference>
<proteinExistence type="predicted"/>
<evidence type="ECO:0000313" key="1">
    <source>
        <dbReference type="EMBL" id="UOQ64810.1"/>
    </source>
</evidence>
<keyword evidence="2" id="KW-1185">Reference proteome</keyword>
<name>A0ABY4G1R3_9BACT</name>
<protein>
    <submittedName>
        <fullName evidence="1">Uncharacterized protein</fullName>
    </submittedName>
</protein>
<dbReference type="EMBL" id="CP095061">
    <property type="protein sequence ID" value="UOQ64810.1"/>
    <property type="molecule type" value="Genomic_DNA"/>
</dbReference>
<accession>A0ABY4G1R3</accession>
<organism evidence="1 2">
    <name type="scientific">Hymenobacter volaticus</name>
    <dbReference type="NCBI Taxonomy" id="2932254"/>
    <lineage>
        <taxon>Bacteria</taxon>
        <taxon>Pseudomonadati</taxon>
        <taxon>Bacteroidota</taxon>
        <taxon>Cytophagia</taxon>
        <taxon>Cytophagales</taxon>
        <taxon>Hymenobacteraceae</taxon>
        <taxon>Hymenobacter</taxon>
    </lineage>
</organism>
<evidence type="ECO:0000313" key="2">
    <source>
        <dbReference type="Proteomes" id="UP000830401"/>
    </source>
</evidence>
<sequence>MALNAGTKQEQAPGVDEFANSMAAAMENAFLKEWPKVMGGQPAPTSTDQMRLLFIAVAQGMIRYLKTHEADITVRVGSTDMPVKLDTTGTFLY</sequence>